<name>C4GMX4_9NEIS</name>
<accession>C4GMX4</accession>
<organism evidence="1 2">
    <name type="scientific">Kingella oralis ATCC 51147</name>
    <dbReference type="NCBI Taxonomy" id="629741"/>
    <lineage>
        <taxon>Bacteria</taxon>
        <taxon>Pseudomonadati</taxon>
        <taxon>Pseudomonadota</taxon>
        <taxon>Betaproteobacteria</taxon>
        <taxon>Neisseriales</taxon>
        <taxon>Neisseriaceae</taxon>
        <taxon>Kingella</taxon>
    </lineage>
</organism>
<dbReference type="Proteomes" id="UP000003009">
    <property type="component" value="Unassembled WGS sequence"/>
</dbReference>
<dbReference type="AlphaFoldDB" id="C4GMX4"/>
<reference evidence="1" key="1">
    <citation type="submission" date="2009-04" db="EMBL/GenBank/DDBJ databases">
        <authorList>
            <person name="Weinstock G."/>
            <person name="Sodergren E."/>
            <person name="Clifton S."/>
            <person name="Fulton L."/>
            <person name="Fulton B."/>
            <person name="Courtney L."/>
            <person name="Fronick C."/>
            <person name="Harrison M."/>
            <person name="Strong C."/>
            <person name="Farmer C."/>
            <person name="Delahaunty K."/>
            <person name="Markovic C."/>
            <person name="Hall O."/>
            <person name="Minx P."/>
            <person name="Tomlinson C."/>
            <person name="Mitreva M."/>
            <person name="Nelson J."/>
            <person name="Hou S."/>
            <person name="Wollam A."/>
            <person name="Pepin K.H."/>
            <person name="Johnson M."/>
            <person name="Bhonagiri V."/>
            <person name="Nash W.E."/>
            <person name="Warren W."/>
            <person name="Chinwalla A."/>
            <person name="Mardis E.R."/>
            <person name="Wilson R.K."/>
        </authorList>
    </citation>
    <scope>NUCLEOTIDE SEQUENCE [LARGE SCALE GENOMIC DNA]</scope>
    <source>
        <strain evidence="1">ATCC 51147</strain>
    </source>
</reference>
<comment type="caution">
    <text evidence="1">The sequence shown here is derived from an EMBL/GenBank/DDBJ whole genome shotgun (WGS) entry which is preliminary data.</text>
</comment>
<protein>
    <submittedName>
        <fullName evidence="1">Uncharacterized protein</fullName>
    </submittedName>
</protein>
<dbReference type="STRING" id="629741.GCWU000324_03060"/>
<sequence>MFILVILLQSVFRLPENLCKRVQRFCLVFNCLPLLQGRGCLDLGGLSFMMRCL</sequence>
<proteinExistence type="predicted"/>
<evidence type="ECO:0000313" key="1">
    <source>
        <dbReference type="EMBL" id="EEP66659.1"/>
    </source>
</evidence>
<dbReference type="EMBL" id="ACJW02000008">
    <property type="protein sequence ID" value="EEP66659.1"/>
    <property type="molecule type" value="Genomic_DNA"/>
</dbReference>
<keyword evidence="2" id="KW-1185">Reference proteome</keyword>
<evidence type="ECO:0000313" key="2">
    <source>
        <dbReference type="Proteomes" id="UP000003009"/>
    </source>
</evidence>
<gene>
    <name evidence="1" type="ORF">GCWU000324_03060</name>
</gene>
<dbReference type="HOGENOM" id="CLU_3062462_0_0_4"/>